<dbReference type="SMART" id="SM01119">
    <property type="entry name" value="D-ser_dehydrat"/>
    <property type="match status" value="1"/>
</dbReference>
<dbReference type="PANTHER" id="PTHR28004:SF8">
    <property type="entry name" value="D-SERINE DEAMINASE"/>
    <property type="match status" value="1"/>
</dbReference>
<dbReference type="EMBL" id="CP001663">
    <property type="protein sequence ID" value="AFP40157.1"/>
    <property type="molecule type" value="Genomic_DNA"/>
</dbReference>
<feature type="domain" description="D-serine dehydratase-like" evidence="1">
    <location>
        <begin position="358"/>
        <end position="456"/>
    </location>
</feature>
<organism evidence="2 3">
    <name type="scientific">Mycolicibacterium smegmatis (strain ATCC 700084 / mc(2)155)</name>
    <name type="common">Mycobacterium smegmatis</name>
    <dbReference type="NCBI Taxonomy" id="246196"/>
    <lineage>
        <taxon>Bacteria</taxon>
        <taxon>Bacillati</taxon>
        <taxon>Actinomycetota</taxon>
        <taxon>Actinomycetes</taxon>
        <taxon>Mycobacteriales</taxon>
        <taxon>Mycobacteriaceae</taxon>
        <taxon>Mycolicibacterium</taxon>
    </lineage>
</organism>
<dbReference type="Proteomes" id="UP000006158">
    <property type="component" value="Chromosome"/>
</dbReference>
<dbReference type="InterPro" id="IPR026956">
    <property type="entry name" value="D-ser_dehydrat-like_dom"/>
</dbReference>
<dbReference type="Pfam" id="PF14031">
    <property type="entry name" value="D-ser_dehydrat"/>
    <property type="match status" value="1"/>
</dbReference>
<dbReference type="KEGG" id="msg:MSMEI_3698"/>
<reference evidence="2 3" key="1">
    <citation type="journal article" date="2007" name="Genome Biol.">
        <title>Interrupted coding sequences in Mycobacterium smegmatis: authentic mutations or sequencing errors?</title>
        <authorList>
            <person name="Deshayes C."/>
            <person name="Perrodou E."/>
            <person name="Gallien S."/>
            <person name="Euphrasie D."/>
            <person name="Schaeffer C."/>
            <person name="Van-Dorsselaer A."/>
            <person name="Poch O."/>
            <person name="Lecompte O."/>
            <person name="Reyrat J.M."/>
        </authorList>
    </citation>
    <scope>NUCLEOTIDE SEQUENCE [LARGE SCALE GENOMIC DNA]</scope>
    <source>
        <strain evidence="3">ATCC 700084 / mc(2)155</strain>
    </source>
</reference>
<sequence length="472" mass="50709">MLHNPPRLPPVGHLLTTYRRHVRQVTAQFATCVALYATTQVETDCDGDMRTTTTRAEHLSELDKALPSEADGLSVQEFLATRPRLSSFSTPVLTLDDSAIDQNLSAMAAWCADNGIDLAPHGKTTMSPTLWERQLRAGATAITLATFSQVRVAVHFGVRRILLANALVDPGALRWLVQHMTDDPELHVVAWADSTATVDAMTAALADVPVAQPVPVLVELGASGGRTGARSVDDAMVVAERIAACGVLRLAGVAGYEGALAHDASEPSLARVRAYLQEMARLHRTITDRGLYDPTIDVIVTAGGSAYFDVVAEVLAPLAGPRVRVVVRAGAYVIHDDGFYTGITPFGRTPGGYRLRSAMHAWARVVSRPEPELALLDAGKRDVPFDEGLPVPQLVAAQLGAPARPLTGTQITAVNDQHAFLALPADSDVKVGDVVRLGLSHPCTAFDKWRWIPLLNGNGDDPHVVDMIRTYF</sequence>
<dbReference type="EC" id="4.3.1.18" evidence="2"/>
<dbReference type="CDD" id="cd06818">
    <property type="entry name" value="PLPDE_III_cryptic_DSD"/>
    <property type="match status" value="1"/>
</dbReference>
<proteinExistence type="predicted"/>
<dbReference type="AlphaFoldDB" id="I7G3L7"/>
<name>I7G3L7_MYCS2</name>
<dbReference type="Gene3D" id="3.20.20.10">
    <property type="entry name" value="Alanine racemase"/>
    <property type="match status" value="1"/>
</dbReference>
<accession>I7G3L7</accession>
<dbReference type="InterPro" id="IPR042208">
    <property type="entry name" value="D-ser_dehydrat-like_sf"/>
</dbReference>
<keyword evidence="2" id="KW-0456">Lyase</keyword>
<protein>
    <submittedName>
        <fullName evidence="2">Amino acid aldolase or racemase-like protein (D-serine dehydratase)</fullName>
        <ecNumber evidence="2">4.3.1.18</ecNumber>
    </submittedName>
</protein>
<dbReference type="PATRIC" id="fig|246196.56.peg.3788"/>
<gene>
    <name evidence="2" type="ordered locus">MSMEI_3698</name>
</gene>
<dbReference type="GO" id="GO:0008721">
    <property type="term" value="F:D-serine ammonia-lyase activity"/>
    <property type="evidence" value="ECO:0007669"/>
    <property type="project" value="UniProtKB-EC"/>
</dbReference>
<dbReference type="Gene3D" id="2.40.37.20">
    <property type="entry name" value="D-serine dehydratase-like domain"/>
    <property type="match status" value="1"/>
</dbReference>
<evidence type="ECO:0000259" key="1">
    <source>
        <dbReference type="SMART" id="SM01119"/>
    </source>
</evidence>
<evidence type="ECO:0000313" key="3">
    <source>
        <dbReference type="Proteomes" id="UP000006158"/>
    </source>
</evidence>
<dbReference type="SUPFAM" id="SSF51419">
    <property type="entry name" value="PLP-binding barrel"/>
    <property type="match status" value="1"/>
</dbReference>
<dbReference type="InterPro" id="IPR029066">
    <property type="entry name" value="PLP-binding_barrel"/>
</dbReference>
<evidence type="ECO:0000313" key="2">
    <source>
        <dbReference type="EMBL" id="AFP40157.1"/>
    </source>
</evidence>
<reference evidence="2 3" key="2">
    <citation type="journal article" date="2009" name="Genome Res.">
        <title>Ortho-proteogenomics: multiple proteomes investigation through orthology and a new MS-based protocol.</title>
        <authorList>
            <person name="Gallien S."/>
            <person name="Perrodou E."/>
            <person name="Carapito C."/>
            <person name="Deshayes C."/>
            <person name="Reyrat J.M."/>
            <person name="Van Dorsselaer A."/>
            <person name="Poch O."/>
            <person name="Schaeffer C."/>
            <person name="Lecompte O."/>
        </authorList>
    </citation>
    <scope>NUCLEOTIDE SEQUENCE [LARGE SCALE GENOMIC DNA]</scope>
    <source>
        <strain evidence="3">ATCC 700084 / mc(2)155</strain>
    </source>
</reference>
<dbReference type="InterPro" id="IPR051466">
    <property type="entry name" value="D-amino_acid_metab_enzyme"/>
</dbReference>
<dbReference type="PANTHER" id="PTHR28004">
    <property type="entry name" value="ZGC:162816-RELATED"/>
    <property type="match status" value="1"/>
</dbReference>